<accession>J3MMJ7</accession>
<dbReference type="Proteomes" id="UP000006038">
    <property type="component" value="Chromosome 7"/>
</dbReference>
<dbReference type="HOGENOM" id="CLU_2765374_0_0_1"/>
<reference evidence="2" key="1">
    <citation type="journal article" date="2013" name="Nat. Commun.">
        <title>Whole-genome sequencing of Oryza brachyantha reveals mechanisms underlying Oryza genome evolution.</title>
        <authorList>
            <person name="Chen J."/>
            <person name="Huang Q."/>
            <person name="Gao D."/>
            <person name="Wang J."/>
            <person name="Lang Y."/>
            <person name="Liu T."/>
            <person name="Li B."/>
            <person name="Bai Z."/>
            <person name="Luis Goicoechea J."/>
            <person name="Liang C."/>
            <person name="Chen C."/>
            <person name="Zhang W."/>
            <person name="Sun S."/>
            <person name="Liao Y."/>
            <person name="Zhang X."/>
            <person name="Yang L."/>
            <person name="Song C."/>
            <person name="Wang M."/>
            <person name="Shi J."/>
            <person name="Liu G."/>
            <person name="Liu J."/>
            <person name="Zhou H."/>
            <person name="Zhou W."/>
            <person name="Yu Q."/>
            <person name="An N."/>
            <person name="Chen Y."/>
            <person name="Cai Q."/>
            <person name="Wang B."/>
            <person name="Liu B."/>
            <person name="Min J."/>
            <person name="Huang Y."/>
            <person name="Wu H."/>
            <person name="Li Z."/>
            <person name="Zhang Y."/>
            <person name="Yin Y."/>
            <person name="Song W."/>
            <person name="Jiang J."/>
            <person name="Jackson S.A."/>
            <person name="Wing R.A."/>
            <person name="Wang J."/>
            <person name="Chen M."/>
        </authorList>
    </citation>
    <scope>NUCLEOTIDE SEQUENCE [LARGE SCALE GENOMIC DNA]</scope>
    <source>
        <strain evidence="2">cv. IRGC 101232</strain>
    </source>
</reference>
<dbReference type="EnsemblPlants" id="OB07G26290.1">
    <property type="protein sequence ID" value="OB07G26290.1"/>
    <property type="gene ID" value="OB07G26290"/>
</dbReference>
<protein>
    <submittedName>
        <fullName evidence="2">Uncharacterized protein</fullName>
    </submittedName>
</protein>
<name>J3MMJ7_ORYBR</name>
<sequence>FATGQALGGHKRFHYLHGPSVSCPAGTASVGAFDLNVAPVRDIAGEQRSDEEADDEVESSSPAKKTRRRP</sequence>
<dbReference type="Gramene" id="OB07G26290.1">
    <property type="protein sequence ID" value="OB07G26290.1"/>
    <property type="gene ID" value="OB07G26290"/>
</dbReference>
<dbReference type="STRING" id="4533.J3MMJ7"/>
<keyword evidence="3" id="KW-1185">Reference proteome</keyword>
<evidence type="ECO:0000313" key="3">
    <source>
        <dbReference type="Proteomes" id="UP000006038"/>
    </source>
</evidence>
<feature type="region of interest" description="Disordered" evidence="1">
    <location>
        <begin position="43"/>
        <end position="70"/>
    </location>
</feature>
<proteinExistence type="predicted"/>
<organism evidence="2">
    <name type="scientific">Oryza brachyantha</name>
    <name type="common">malo sina</name>
    <dbReference type="NCBI Taxonomy" id="4533"/>
    <lineage>
        <taxon>Eukaryota</taxon>
        <taxon>Viridiplantae</taxon>
        <taxon>Streptophyta</taxon>
        <taxon>Embryophyta</taxon>
        <taxon>Tracheophyta</taxon>
        <taxon>Spermatophyta</taxon>
        <taxon>Magnoliopsida</taxon>
        <taxon>Liliopsida</taxon>
        <taxon>Poales</taxon>
        <taxon>Poaceae</taxon>
        <taxon>BOP clade</taxon>
        <taxon>Oryzoideae</taxon>
        <taxon>Oryzeae</taxon>
        <taxon>Oryzinae</taxon>
        <taxon>Oryza</taxon>
    </lineage>
</organism>
<evidence type="ECO:0000256" key="1">
    <source>
        <dbReference type="SAM" id="MobiDB-lite"/>
    </source>
</evidence>
<dbReference type="AlphaFoldDB" id="J3MMJ7"/>
<reference evidence="2" key="2">
    <citation type="submission" date="2013-04" db="UniProtKB">
        <authorList>
            <consortium name="EnsemblPlants"/>
        </authorList>
    </citation>
    <scope>IDENTIFICATION</scope>
</reference>
<evidence type="ECO:0000313" key="2">
    <source>
        <dbReference type="EnsemblPlants" id="OB07G26290.1"/>
    </source>
</evidence>